<proteinExistence type="predicted"/>
<gene>
    <name evidence="1" type="ORF">GKJPGBOP_05886</name>
</gene>
<keyword evidence="2" id="KW-1185">Reference proteome</keyword>
<name>A0A401WA25_STREY</name>
<comment type="caution">
    <text evidence="1">The sequence shown here is derived from an EMBL/GenBank/DDBJ whole genome shotgun (WGS) entry which is preliminary data.</text>
</comment>
<organism evidence="1 2">
    <name type="scientific">Streptomyces paromomycinus</name>
    <name type="common">Streptomyces rimosus subsp. paromomycinus</name>
    <dbReference type="NCBI Taxonomy" id="92743"/>
    <lineage>
        <taxon>Bacteria</taxon>
        <taxon>Bacillati</taxon>
        <taxon>Actinomycetota</taxon>
        <taxon>Actinomycetes</taxon>
        <taxon>Kitasatosporales</taxon>
        <taxon>Streptomycetaceae</taxon>
        <taxon>Streptomyces</taxon>
    </lineage>
</organism>
<evidence type="ECO:0000313" key="1">
    <source>
        <dbReference type="EMBL" id="GCD46139.1"/>
    </source>
</evidence>
<accession>A0A401WA25</accession>
<protein>
    <submittedName>
        <fullName evidence="1">Uncharacterized protein</fullName>
    </submittedName>
</protein>
<reference evidence="1 2" key="1">
    <citation type="submission" date="2018-11" db="EMBL/GenBank/DDBJ databases">
        <title>Whole genome sequence of Streptomyces paromomycinus NBRC 15454(T).</title>
        <authorList>
            <person name="Komaki H."/>
            <person name="Tamura T."/>
        </authorList>
    </citation>
    <scope>NUCLEOTIDE SEQUENCE [LARGE SCALE GENOMIC DNA]</scope>
    <source>
        <strain evidence="1 2">NBRC 15454</strain>
    </source>
</reference>
<sequence>MAAPEPAPDLINTLYAAALRLEKAAANARTIAEQLTAGAAEARRAYEAASRTADGSGCGRGPRDT</sequence>
<evidence type="ECO:0000313" key="2">
    <source>
        <dbReference type="Proteomes" id="UP000286746"/>
    </source>
</evidence>
<dbReference type="AlphaFoldDB" id="A0A401WA25"/>
<dbReference type="Proteomes" id="UP000286746">
    <property type="component" value="Unassembled WGS sequence"/>
</dbReference>
<dbReference type="EMBL" id="BHZD01000001">
    <property type="protein sequence ID" value="GCD46139.1"/>
    <property type="molecule type" value="Genomic_DNA"/>
</dbReference>